<protein>
    <submittedName>
        <fullName evidence="1">Uncharacterized protein</fullName>
    </submittedName>
</protein>
<comment type="caution">
    <text evidence="1">The sequence shown here is derived from an EMBL/GenBank/DDBJ whole genome shotgun (WGS) entry which is preliminary data.</text>
</comment>
<dbReference type="Proteomes" id="UP000187465">
    <property type="component" value="Unassembled WGS sequence"/>
</dbReference>
<evidence type="ECO:0000313" key="1">
    <source>
        <dbReference type="EMBL" id="OMD26716.1"/>
    </source>
</evidence>
<name>A0A1R0X1L3_9BACL</name>
<dbReference type="AlphaFoldDB" id="A0A1R0X1L3"/>
<proteinExistence type="predicted"/>
<dbReference type="EMBL" id="MKQP01000040">
    <property type="protein sequence ID" value="OMD26716.1"/>
    <property type="molecule type" value="Genomic_DNA"/>
</dbReference>
<evidence type="ECO:0000313" key="2">
    <source>
        <dbReference type="Proteomes" id="UP000187465"/>
    </source>
</evidence>
<accession>A0A1R0X1L3</accession>
<dbReference type="RefSeq" id="WP_076179483.1">
    <property type="nucleotide sequence ID" value="NZ_MKQP01000040.1"/>
</dbReference>
<sequence>MKMLTKCPMCNSLEDEADDHLYELELTEEKVYEFTCKEGHENVLVLRNHSFEMLFEMGLYALNDGYSREAAANFAAAIERFHEFSIAVFAHEHGGEQSDSSDVFRIISQTFDDEYQNSWKAISKQSERQYGAYIMLYLITFKRTPILMKDKYITFRNDVTHKGIFPSRVKTEKYARATFDYIKTKLLELKTIAPKSVDYVFSKELRDFKEGQIERYNGKVVVDYRINTSLRVDCTLEEINNKNFDSELEDASSYPFFKREIR</sequence>
<organism evidence="1 2">
    <name type="scientific">Paenibacillus odorifer</name>
    <dbReference type="NCBI Taxonomy" id="189426"/>
    <lineage>
        <taxon>Bacteria</taxon>
        <taxon>Bacillati</taxon>
        <taxon>Bacillota</taxon>
        <taxon>Bacilli</taxon>
        <taxon>Bacillales</taxon>
        <taxon>Paenibacillaceae</taxon>
        <taxon>Paenibacillus</taxon>
    </lineage>
</organism>
<gene>
    <name evidence="1" type="ORF">BJP51_26350</name>
</gene>
<reference evidence="1 2" key="1">
    <citation type="submission" date="2016-10" db="EMBL/GenBank/DDBJ databases">
        <title>Paenibacillus species isolates.</title>
        <authorList>
            <person name="Beno S.M."/>
        </authorList>
    </citation>
    <scope>NUCLEOTIDE SEQUENCE [LARGE SCALE GENOMIC DNA]</scope>
    <source>
        <strain evidence="1 2">FSL H7-0604</strain>
    </source>
</reference>